<reference evidence="1 2" key="1">
    <citation type="submission" date="2019-12" db="EMBL/GenBank/DDBJ databases">
        <title>Rhizobium genotypes associated with high levels of biological nitrogen fixation by grain legumes in a temperate-maritime cropping system.</title>
        <authorList>
            <person name="Maluk M."/>
            <person name="Francesc Ferrando Molina F."/>
            <person name="Lopez Del Egido L."/>
            <person name="Lafos M."/>
            <person name="Langarica-Fuentes A."/>
            <person name="Gebre Yohannes G."/>
            <person name="Young M.W."/>
            <person name="Martin P."/>
            <person name="Gantlett R."/>
            <person name="Kenicer G."/>
            <person name="Hawes C."/>
            <person name="Begg G.S."/>
            <person name="Quilliam R.S."/>
            <person name="Squire G.R."/>
            <person name="Poole P.S."/>
            <person name="Young P.W."/>
            <person name="Iannetta P.M."/>
            <person name="James E.K."/>
        </authorList>
    </citation>
    <scope>NUCLEOTIDE SEQUENCE [LARGE SCALE GENOMIC DNA]</scope>
    <source>
        <strain evidence="1 2">JHI2449</strain>
    </source>
</reference>
<organism evidence="1 2">
    <name type="scientific">Rhizobium laguerreae</name>
    <dbReference type="NCBI Taxonomy" id="1076926"/>
    <lineage>
        <taxon>Bacteria</taxon>
        <taxon>Pseudomonadati</taxon>
        <taxon>Pseudomonadota</taxon>
        <taxon>Alphaproteobacteria</taxon>
        <taxon>Hyphomicrobiales</taxon>
        <taxon>Rhizobiaceae</taxon>
        <taxon>Rhizobium/Agrobacterium group</taxon>
        <taxon>Rhizobium</taxon>
    </lineage>
</organism>
<evidence type="ECO:0000313" key="2">
    <source>
        <dbReference type="Proteomes" id="UP000468864"/>
    </source>
</evidence>
<gene>
    <name evidence="1" type="ORF">GR206_26655</name>
</gene>
<evidence type="ECO:0000313" key="1">
    <source>
        <dbReference type="EMBL" id="NEH94548.1"/>
    </source>
</evidence>
<dbReference type="AlphaFoldDB" id="A0A6N9ZPE4"/>
<dbReference type="Proteomes" id="UP000468864">
    <property type="component" value="Unassembled WGS sequence"/>
</dbReference>
<sequence>MTGPYAGSATPQVHQMLGHATIQGGLSCRGGASSLAASQGFGELDDPDGWIVLARLRAGSATGRVFWNASDLVIMAPAADVAARRFDRRVLLSG</sequence>
<accession>A0A6N9ZPE4</accession>
<comment type="caution">
    <text evidence="1">The sequence shown here is derived from an EMBL/GenBank/DDBJ whole genome shotgun (WGS) entry which is preliminary data.</text>
</comment>
<dbReference type="RefSeq" id="WP_163882058.1">
    <property type="nucleotide sequence ID" value="NZ_WUEP01000025.1"/>
</dbReference>
<dbReference type="EMBL" id="WUEP01000025">
    <property type="protein sequence ID" value="NEH94548.1"/>
    <property type="molecule type" value="Genomic_DNA"/>
</dbReference>
<name>A0A6N9ZPE4_9HYPH</name>
<protein>
    <submittedName>
        <fullName evidence="1">Uncharacterized protein</fullName>
    </submittedName>
</protein>
<proteinExistence type="predicted"/>